<evidence type="ECO:0000259" key="2">
    <source>
        <dbReference type="Pfam" id="PF13175"/>
    </source>
</evidence>
<keyword evidence="1" id="KW-0175">Coiled coil</keyword>
<feature type="coiled-coil region" evidence="1">
    <location>
        <begin position="546"/>
        <end position="628"/>
    </location>
</feature>
<dbReference type="PANTHER" id="PTHR43581:SF4">
    <property type="entry name" value="ATP_GTP PHOSPHATASE"/>
    <property type="match status" value="1"/>
</dbReference>
<dbReference type="PANTHER" id="PTHR43581">
    <property type="entry name" value="ATP/GTP PHOSPHATASE"/>
    <property type="match status" value="1"/>
</dbReference>
<dbReference type="SUPFAM" id="SSF52540">
    <property type="entry name" value="P-loop containing nucleoside triphosphate hydrolases"/>
    <property type="match status" value="1"/>
</dbReference>
<dbReference type="Pfam" id="PF13175">
    <property type="entry name" value="AAA_15"/>
    <property type="match status" value="1"/>
</dbReference>
<dbReference type="EMBL" id="LRDH01000096">
    <property type="protein sequence ID" value="PPV15758.1"/>
    <property type="molecule type" value="Genomic_DNA"/>
</dbReference>
<name>A0A2S7FC09_CLOBU</name>
<dbReference type="AlphaFoldDB" id="A0A2S7FC09"/>
<accession>A0A2S7FC09</accession>
<sequence length="646" mass="75265">MSLSNRFKYDKINKKIDHVKYTKRNNNFFNINNSSNNIQDIIAIVGGNGNGKTTVLKLIAEIIGIDEEYNQSDFIVVISENNTDFKIYTNINDVSIPKDCDENGLTYETFIYGYDNNISAIADKLNLIYYSNALDNSSTIDNSLLNKNIFDISTTYLMKSYNETNNSFIDYIQSEYMKQIEFVTSYQNSEKHLKFNIPKEIYIDTTGIDKKMETLINLVTPVEHYNYSSNITEEEYFNRENLENALESIKYKFDESIKKYVLDVQSYTKVRLVYLHLITSLYSYIEDLDFSRIDLRDIGLIIDFENVLDKNNIVNSCIENGEKYGVLFGELSTILNDIENKDYILSPLTLNYSNDTLIYDISKLRVIFEEKKLKGKKKTSKETETKYIKSSVYDFYKLLCLDGLNEDMIEIFWPLSTGEYNLLSLYSRLYEVYKSMEADNNSIILLLDEGENSLHPRWQQQYVKLIIDLIDDLFDNVDVQIILTTHSPILLSDIPGDNVIYLDKNNKHTENLKTFGANIYDLYNNSFFLDNSVTTGVIGTFADGKIKNIIEKLNNIEKKLHEIKEANENIEIEHKEKLKSQLKEIKIVIDFIGEKVVKDILIEKYTGVEQVINKLEKKENKVKEYYKSLNLDQKKELIRLLLDEDF</sequence>
<gene>
    <name evidence="3" type="ORF">AWN73_01300</name>
</gene>
<dbReference type="InterPro" id="IPR027417">
    <property type="entry name" value="P-loop_NTPase"/>
</dbReference>
<comment type="caution">
    <text evidence="3">The sequence shown here is derived from an EMBL/GenBank/DDBJ whole genome shotgun (WGS) entry which is preliminary data.</text>
</comment>
<evidence type="ECO:0000313" key="4">
    <source>
        <dbReference type="Proteomes" id="UP000238081"/>
    </source>
</evidence>
<protein>
    <recommendedName>
        <fullName evidence="2">Endonuclease GajA/Old nuclease/RecF-like AAA domain-containing protein</fullName>
    </recommendedName>
</protein>
<dbReference type="InterPro" id="IPR051396">
    <property type="entry name" value="Bact_Antivir_Def_Nuclease"/>
</dbReference>
<proteinExistence type="predicted"/>
<dbReference type="RefSeq" id="WP_043666763.1">
    <property type="nucleotide sequence ID" value="NZ_LRDH01000096.1"/>
</dbReference>
<dbReference type="Gene3D" id="3.40.50.300">
    <property type="entry name" value="P-loop containing nucleotide triphosphate hydrolases"/>
    <property type="match status" value="2"/>
</dbReference>
<dbReference type="InterPro" id="IPR041685">
    <property type="entry name" value="AAA_GajA/Old/RecF-like"/>
</dbReference>
<evidence type="ECO:0000256" key="1">
    <source>
        <dbReference type="SAM" id="Coils"/>
    </source>
</evidence>
<evidence type="ECO:0000313" key="3">
    <source>
        <dbReference type="EMBL" id="PPV15758.1"/>
    </source>
</evidence>
<dbReference type="Proteomes" id="UP000238081">
    <property type="component" value="Unassembled WGS sequence"/>
</dbReference>
<organism evidence="3 4">
    <name type="scientific">Clostridium butyricum</name>
    <dbReference type="NCBI Taxonomy" id="1492"/>
    <lineage>
        <taxon>Bacteria</taxon>
        <taxon>Bacillati</taxon>
        <taxon>Bacillota</taxon>
        <taxon>Clostridia</taxon>
        <taxon>Eubacteriales</taxon>
        <taxon>Clostridiaceae</taxon>
        <taxon>Clostridium</taxon>
    </lineage>
</organism>
<feature type="domain" description="Endonuclease GajA/Old nuclease/RecF-like AAA" evidence="2">
    <location>
        <begin position="27"/>
        <end position="490"/>
    </location>
</feature>
<reference evidence="3 4" key="1">
    <citation type="submission" date="2016-01" db="EMBL/GenBank/DDBJ databases">
        <title>Characterization of the Clostridium difficile lineages that are prevalent in Hong Kong and China.</title>
        <authorList>
            <person name="Kwok J.S.-L."/>
            <person name="Lam W.-Y."/>
            <person name="Ip M."/>
            <person name="Chan T.-F."/>
            <person name="Hawkey P.M."/>
            <person name="Tsui S.K.-W."/>
        </authorList>
    </citation>
    <scope>NUCLEOTIDE SEQUENCE [LARGE SCALE GENOMIC DNA]</scope>
    <source>
        <strain evidence="3 4">300064</strain>
    </source>
</reference>